<feature type="region of interest" description="Disordered" evidence="1">
    <location>
        <begin position="270"/>
        <end position="294"/>
    </location>
</feature>
<evidence type="ECO:0000313" key="5">
    <source>
        <dbReference type="Proteomes" id="UP000014074"/>
    </source>
</evidence>
<dbReference type="eggNOG" id="ENOG502SPU9">
    <property type="taxonomic scope" value="Eukaryota"/>
</dbReference>
<evidence type="ECO:0000256" key="1">
    <source>
        <dbReference type="SAM" id="MobiDB-lite"/>
    </source>
</evidence>
<proteinExistence type="predicted"/>
<organism evidence="4 5">
    <name type="scientific">Phaeoacremonium minimum (strain UCR-PA7)</name>
    <name type="common">Esca disease fungus</name>
    <name type="synonym">Togninia minima</name>
    <dbReference type="NCBI Taxonomy" id="1286976"/>
    <lineage>
        <taxon>Eukaryota</taxon>
        <taxon>Fungi</taxon>
        <taxon>Dikarya</taxon>
        <taxon>Ascomycota</taxon>
        <taxon>Pezizomycotina</taxon>
        <taxon>Sordariomycetes</taxon>
        <taxon>Sordariomycetidae</taxon>
        <taxon>Togniniales</taxon>
        <taxon>Togniniaceae</taxon>
        <taxon>Phaeoacremonium</taxon>
    </lineage>
</organism>
<name>R8BUE4_PHAM7</name>
<accession>R8BUE4</accession>
<keyword evidence="5" id="KW-1185">Reference proteome</keyword>
<feature type="signal peptide" evidence="3">
    <location>
        <begin position="1"/>
        <end position="24"/>
    </location>
</feature>
<protein>
    <submittedName>
        <fullName evidence="4">Uncharacterized protein</fullName>
    </submittedName>
</protein>
<feature type="transmembrane region" description="Helical" evidence="2">
    <location>
        <begin position="348"/>
        <end position="372"/>
    </location>
</feature>
<gene>
    <name evidence="4" type="ORF">UCRPA7_1490</name>
</gene>
<dbReference type="GeneID" id="19321643"/>
<keyword evidence="3" id="KW-0732">Signal</keyword>
<dbReference type="Proteomes" id="UP000014074">
    <property type="component" value="Unassembled WGS sequence"/>
</dbReference>
<reference evidence="5" key="1">
    <citation type="journal article" date="2013" name="Genome Announc.">
        <title>Draft genome sequence of the ascomycete Phaeoacremonium aleophilum strain UCR-PA7, a causal agent of the esca disease complex in grapevines.</title>
        <authorList>
            <person name="Blanco-Ulate B."/>
            <person name="Rolshausen P."/>
            <person name="Cantu D."/>
        </authorList>
    </citation>
    <scope>NUCLEOTIDE SEQUENCE [LARGE SCALE GENOMIC DNA]</scope>
    <source>
        <strain evidence="5">UCR-PA7</strain>
    </source>
</reference>
<dbReference type="RefSeq" id="XP_007912261.1">
    <property type="nucleotide sequence ID" value="XM_007914070.1"/>
</dbReference>
<feature type="chain" id="PRO_5004463078" evidence="3">
    <location>
        <begin position="25"/>
        <end position="375"/>
    </location>
</feature>
<evidence type="ECO:0000256" key="3">
    <source>
        <dbReference type="SAM" id="SignalP"/>
    </source>
</evidence>
<evidence type="ECO:0000256" key="2">
    <source>
        <dbReference type="SAM" id="Phobius"/>
    </source>
</evidence>
<dbReference type="AlphaFoldDB" id="R8BUE4"/>
<feature type="transmembrane region" description="Helical" evidence="2">
    <location>
        <begin position="213"/>
        <end position="236"/>
    </location>
</feature>
<keyword evidence="2" id="KW-0472">Membrane</keyword>
<dbReference type="EMBL" id="KB932883">
    <property type="protein sequence ID" value="EOO02991.1"/>
    <property type="molecule type" value="Genomic_DNA"/>
</dbReference>
<evidence type="ECO:0000313" key="4">
    <source>
        <dbReference type="EMBL" id="EOO02991.1"/>
    </source>
</evidence>
<feature type="transmembrane region" description="Helical" evidence="2">
    <location>
        <begin position="175"/>
        <end position="193"/>
    </location>
</feature>
<dbReference type="KEGG" id="tmn:UCRPA7_1490"/>
<dbReference type="OrthoDB" id="5409995at2759"/>
<dbReference type="HOGENOM" id="CLU_758734_0_0_1"/>
<sequence length="375" mass="40835">MALSTNTALICLCWAIAFACPSLAISRTVGDPSDAVVQDIAANCTAQPGIGFKFGHCPYLIRCVLSQIPEDRSAGWQSGSNIASLVPTILALIGAGPLDLVELALVSPVRALATCVFAIGLPQSLFRQLGLHQSRLSDVLPRSPRVREWRVSVPRSSGASPRQKWKWAATSRRRALKAAAVDAAVLALAGVMLWQNVALGRQSMVTWRCEYSWLLLCWPVACAAWLAIALGLLAALARDVRIRFTEDGPGVRRSWADLLRLMYRVPEPRGAPPLDRGRQIPGVKDGQGRKERADGDEVREVMPGSDEPAFVLTITMRYDTAWRWYEAAIEALAVGIYLYATFVLTSSLFISGSVGIVYMTTMVLCLSAIRIVEAI</sequence>
<feature type="transmembrane region" description="Helical" evidence="2">
    <location>
        <begin position="324"/>
        <end position="342"/>
    </location>
</feature>
<keyword evidence="2" id="KW-0812">Transmembrane</keyword>
<keyword evidence="2" id="KW-1133">Transmembrane helix</keyword>